<evidence type="ECO:0000313" key="2">
    <source>
        <dbReference type="EMBL" id="CAG6725398.1"/>
    </source>
</evidence>
<proteinExistence type="predicted"/>
<feature type="chain" id="PRO_5036262891" evidence="1">
    <location>
        <begin position="17"/>
        <end position="107"/>
    </location>
</feature>
<dbReference type="EMBL" id="HBUF01369467">
    <property type="protein sequence ID" value="CAG6725398.1"/>
    <property type="molecule type" value="Transcribed_RNA"/>
</dbReference>
<reference evidence="2" key="1">
    <citation type="submission" date="2021-05" db="EMBL/GenBank/DDBJ databases">
        <authorList>
            <person name="Alioto T."/>
            <person name="Alioto T."/>
            <person name="Gomez Garrido J."/>
        </authorList>
    </citation>
    <scope>NUCLEOTIDE SEQUENCE</scope>
</reference>
<name>A0A8D9DMU2_9HEMI</name>
<dbReference type="AlphaFoldDB" id="A0A8D9DMU2"/>
<feature type="signal peptide" evidence="1">
    <location>
        <begin position="1"/>
        <end position="16"/>
    </location>
</feature>
<evidence type="ECO:0000256" key="1">
    <source>
        <dbReference type="SAM" id="SignalP"/>
    </source>
</evidence>
<keyword evidence="1" id="KW-0732">Signal</keyword>
<accession>A0A8D9DMU2</accession>
<organism evidence="2">
    <name type="scientific">Cacopsylla melanoneura</name>
    <dbReference type="NCBI Taxonomy" id="428564"/>
    <lineage>
        <taxon>Eukaryota</taxon>
        <taxon>Metazoa</taxon>
        <taxon>Ecdysozoa</taxon>
        <taxon>Arthropoda</taxon>
        <taxon>Hexapoda</taxon>
        <taxon>Insecta</taxon>
        <taxon>Pterygota</taxon>
        <taxon>Neoptera</taxon>
        <taxon>Paraneoptera</taxon>
        <taxon>Hemiptera</taxon>
        <taxon>Sternorrhyncha</taxon>
        <taxon>Psylloidea</taxon>
        <taxon>Psyllidae</taxon>
        <taxon>Psyllinae</taxon>
        <taxon>Cacopsylla</taxon>
    </lineage>
</organism>
<dbReference type="EMBL" id="HBUF01369468">
    <property type="protein sequence ID" value="CAG6725400.1"/>
    <property type="molecule type" value="Transcribed_RNA"/>
</dbReference>
<protein>
    <submittedName>
        <fullName evidence="2">Uncharacterized protein</fullName>
    </submittedName>
</protein>
<sequence length="107" mass="12265">MMNLIHTIIQLTLALGRWRMTIKCNTLMTMKMMMTMKEKQVIQYLRPIPYQPNHQDKQFKNHLAEAVERDPCPPVEWPQSASGAACSRKSVTCARASFPTRAICVSI</sequence>